<proteinExistence type="predicted"/>
<reference evidence="3" key="1">
    <citation type="submission" date="2009-11" db="EMBL/GenBank/DDBJ databases">
        <title>The complete chromosome 1 of Sphaerobacter thermophilus DSM 20745.</title>
        <authorList>
            <person name="Lucas S."/>
            <person name="Copeland A."/>
            <person name="Lapidus A."/>
            <person name="Glavina del Rio T."/>
            <person name="Dalin E."/>
            <person name="Tice H."/>
            <person name="Bruce D."/>
            <person name="Goodwin L."/>
            <person name="Pitluck S."/>
            <person name="Kyrpides N."/>
            <person name="Mavromatis K."/>
            <person name="Ivanova N."/>
            <person name="Mikhailova N."/>
            <person name="LaButti K.M."/>
            <person name="Clum A."/>
            <person name="Sun H.I."/>
            <person name="Brettin T."/>
            <person name="Detter J.C."/>
            <person name="Han C."/>
            <person name="Larimer F."/>
            <person name="Land M."/>
            <person name="Hauser L."/>
            <person name="Markowitz V."/>
            <person name="Cheng J.F."/>
            <person name="Hugenholtz P."/>
            <person name="Woyke T."/>
            <person name="Wu D."/>
            <person name="Steenblock K."/>
            <person name="Schneider S."/>
            <person name="Pukall R."/>
            <person name="Goeker M."/>
            <person name="Klenk H.P."/>
            <person name="Eisen J.A."/>
        </authorList>
    </citation>
    <scope>NUCLEOTIDE SEQUENCE [LARGE SCALE GENOMIC DNA]</scope>
    <source>
        <strain evidence="3">ATCC 49802 / DSM 20745 / S 6022</strain>
    </source>
</reference>
<keyword evidence="3" id="KW-1185">Reference proteome</keyword>
<organism evidence="2 3">
    <name type="scientific">Sphaerobacter thermophilus (strain ATCC 49802 / DSM 20745 / KCCM 41009 / NCIMB 13125 / S 6022)</name>
    <dbReference type="NCBI Taxonomy" id="479434"/>
    <lineage>
        <taxon>Bacteria</taxon>
        <taxon>Pseudomonadati</taxon>
        <taxon>Thermomicrobiota</taxon>
        <taxon>Thermomicrobia</taxon>
        <taxon>Sphaerobacterales</taxon>
        <taxon>Sphaerobacterineae</taxon>
        <taxon>Sphaerobacteraceae</taxon>
        <taxon>Sphaerobacter</taxon>
    </lineage>
</organism>
<dbReference type="RefSeq" id="WP_012872728.1">
    <property type="nucleotide sequence ID" value="NC_013523.1"/>
</dbReference>
<dbReference type="Gene3D" id="3.30.2400.10">
    <property type="entry name" value="Major capsid protein gp5"/>
    <property type="match status" value="1"/>
</dbReference>
<dbReference type="SUPFAM" id="SSF56563">
    <property type="entry name" value="Major capsid protein gp5"/>
    <property type="match status" value="1"/>
</dbReference>
<reference evidence="2 3" key="2">
    <citation type="journal article" date="2010" name="Stand. Genomic Sci.">
        <title>Complete genome sequence of Desulfohalobium retbaense type strain (HR(100)).</title>
        <authorList>
            <person name="Spring S."/>
            <person name="Nolan M."/>
            <person name="Lapidus A."/>
            <person name="Glavina Del Rio T."/>
            <person name="Copeland A."/>
            <person name="Tice H."/>
            <person name="Cheng J.F."/>
            <person name="Lucas S."/>
            <person name="Land M."/>
            <person name="Chen F."/>
            <person name="Bruce D."/>
            <person name="Goodwin L."/>
            <person name="Pitluck S."/>
            <person name="Ivanova N."/>
            <person name="Mavromatis K."/>
            <person name="Mikhailova N."/>
            <person name="Pati A."/>
            <person name="Chen A."/>
            <person name="Palaniappan K."/>
            <person name="Hauser L."/>
            <person name="Chang Y.J."/>
            <person name="Jeffries C.D."/>
            <person name="Munk C."/>
            <person name="Kiss H."/>
            <person name="Chain P."/>
            <person name="Han C."/>
            <person name="Brettin T."/>
            <person name="Detter J.C."/>
            <person name="Schuler E."/>
            <person name="Goker M."/>
            <person name="Rohde M."/>
            <person name="Bristow J."/>
            <person name="Eisen J.A."/>
            <person name="Markowitz V."/>
            <person name="Hugenholtz P."/>
            <person name="Kyrpides N.C."/>
            <person name="Klenk H.P."/>
        </authorList>
    </citation>
    <scope>NUCLEOTIDE SEQUENCE [LARGE SCALE GENOMIC DNA]</scope>
    <source>
        <strain evidence="3">ATCC 49802 / DSM 20745 / S 6022</strain>
    </source>
</reference>
<evidence type="ECO:0000313" key="3">
    <source>
        <dbReference type="Proteomes" id="UP000002027"/>
    </source>
</evidence>
<dbReference type="KEGG" id="sti:Sthe_2266"/>
<sequence>MKIISIPEVRDIHQARAKRRELLTRMADLEQRVANGDTACRPLLEADRETVAALEAFIEHEQERREARDRAESAGTGGSDPYEPPPADGRTMPIAGGRAGGLWRALQQGGWDLRSNPGVTVLLREALPPSFPDPATYSPRPAGDIVPMPADSRYLWSVFPSADIGMDTSVQDFRQTAREVTGTVERDLDATTDKATLSVGIEHVVAEVRQFAVVLKDVPTAVLESLPTAQRFFETEARRALNQAIDQHCYNAIINANPPSGDTGADLIQQVRHGVAAMRSNGANPTVLALNPADAVALDLAQQPSGDGDGDYIFPTRATGSASPLWGLTVFESPIVTDPLLIDPQMIGQLYLGSLAVLADPYSKLAQNLVDIRFELRALLHVRSAFGAYVIAGAGA</sequence>
<gene>
    <name evidence="2" type="ordered locus">Sthe_2266</name>
</gene>
<evidence type="ECO:0008006" key="4">
    <source>
        <dbReference type="Google" id="ProtNLM"/>
    </source>
</evidence>
<evidence type="ECO:0000313" key="2">
    <source>
        <dbReference type="EMBL" id="ACZ39687.1"/>
    </source>
</evidence>
<feature type="compositionally biased region" description="Basic and acidic residues" evidence="1">
    <location>
        <begin position="60"/>
        <end position="72"/>
    </location>
</feature>
<accession>D1C6R2</accession>
<dbReference type="Gene3D" id="3.30.2320.10">
    <property type="entry name" value="hypothetical protein PF0899 domain"/>
    <property type="match status" value="1"/>
</dbReference>
<dbReference type="InParanoid" id="D1C6R2"/>
<dbReference type="AlphaFoldDB" id="D1C6R2"/>
<feature type="region of interest" description="Disordered" evidence="1">
    <location>
        <begin position="60"/>
        <end position="92"/>
    </location>
</feature>
<dbReference type="HOGENOM" id="CLU_703786_0_0_0"/>
<dbReference type="STRING" id="479434.Sthe_2266"/>
<dbReference type="EMBL" id="CP001823">
    <property type="protein sequence ID" value="ACZ39687.1"/>
    <property type="molecule type" value="Genomic_DNA"/>
</dbReference>
<protein>
    <recommendedName>
        <fullName evidence="4">Phage major capsid protein, HK97 family</fullName>
    </recommendedName>
</protein>
<dbReference type="Proteomes" id="UP000002027">
    <property type="component" value="Chromosome 1"/>
</dbReference>
<name>D1C6R2_SPHTD</name>
<evidence type="ECO:0000256" key="1">
    <source>
        <dbReference type="SAM" id="MobiDB-lite"/>
    </source>
</evidence>
<dbReference type="OrthoDB" id="8444243at2"/>